<keyword evidence="1" id="KW-0521">NADP</keyword>
<reference evidence="4" key="1">
    <citation type="journal article" date="2019" name="Environ. Microbiol.">
        <title>Fungal ecological strategies reflected in gene transcription - a case study of two litter decomposers.</title>
        <authorList>
            <person name="Barbi F."/>
            <person name="Kohler A."/>
            <person name="Barry K."/>
            <person name="Baskaran P."/>
            <person name="Daum C."/>
            <person name="Fauchery L."/>
            <person name="Ihrmark K."/>
            <person name="Kuo A."/>
            <person name="LaButti K."/>
            <person name="Lipzen A."/>
            <person name="Morin E."/>
            <person name="Grigoriev I.V."/>
            <person name="Henrissat B."/>
            <person name="Lindahl B."/>
            <person name="Martin F."/>
        </authorList>
    </citation>
    <scope>NUCLEOTIDE SEQUENCE</scope>
    <source>
        <strain evidence="4">JB14</strain>
    </source>
</reference>
<organism evidence="4 5">
    <name type="scientific">Gymnopus androsaceus JB14</name>
    <dbReference type="NCBI Taxonomy" id="1447944"/>
    <lineage>
        <taxon>Eukaryota</taxon>
        <taxon>Fungi</taxon>
        <taxon>Dikarya</taxon>
        <taxon>Basidiomycota</taxon>
        <taxon>Agaricomycotina</taxon>
        <taxon>Agaricomycetes</taxon>
        <taxon>Agaricomycetidae</taxon>
        <taxon>Agaricales</taxon>
        <taxon>Marasmiineae</taxon>
        <taxon>Omphalotaceae</taxon>
        <taxon>Gymnopus</taxon>
    </lineage>
</organism>
<dbReference type="Proteomes" id="UP000799118">
    <property type="component" value="Unassembled WGS sequence"/>
</dbReference>
<dbReference type="InterPro" id="IPR036291">
    <property type="entry name" value="NAD(P)-bd_dom_sf"/>
</dbReference>
<evidence type="ECO:0000256" key="2">
    <source>
        <dbReference type="ARBA" id="ARBA00023002"/>
    </source>
</evidence>
<dbReference type="Gene3D" id="3.40.50.720">
    <property type="entry name" value="NAD(P)-binding Rossmann-like Domain"/>
    <property type="match status" value="1"/>
</dbReference>
<evidence type="ECO:0000256" key="3">
    <source>
        <dbReference type="SAM" id="MobiDB-lite"/>
    </source>
</evidence>
<sequence length="157" mass="16353">MATVSTYSTSPGPNATASVGDSTHSSKLGQSTLSIEMPSTSFKNIALVGAGGIQTYILRALINTKQANPIVITRTAAANSLPPDLSSVPIIEADYTNVPTLTALLKRHNIEIVVSTLSATASSMKAQRPLADEAKASGIVKLFVPSEWGLASEGWAR</sequence>
<dbReference type="EMBL" id="ML769547">
    <property type="protein sequence ID" value="KAE9394554.1"/>
    <property type="molecule type" value="Genomic_DNA"/>
</dbReference>
<dbReference type="PANTHER" id="PTHR47706:SF9">
    <property type="entry name" value="NMRA-LIKE DOMAIN-CONTAINING PROTEIN-RELATED"/>
    <property type="match status" value="1"/>
</dbReference>
<gene>
    <name evidence="4" type="ORF">BT96DRAFT_183020</name>
</gene>
<dbReference type="GO" id="GO:0016491">
    <property type="term" value="F:oxidoreductase activity"/>
    <property type="evidence" value="ECO:0007669"/>
    <property type="project" value="UniProtKB-KW"/>
</dbReference>
<dbReference type="PANTHER" id="PTHR47706">
    <property type="entry name" value="NMRA-LIKE FAMILY PROTEIN"/>
    <property type="match status" value="1"/>
</dbReference>
<proteinExistence type="predicted"/>
<keyword evidence="2" id="KW-0560">Oxidoreductase</keyword>
<name>A0A6A4HB93_9AGAR</name>
<keyword evidence="5" id="KW-1185">Reference proteome</keyword>
<evidence type="ECO:0000313" key="5">
    <source>
        <dbReference type="Proteomes" id="UP000799118"/>
    </source>
</evidence>
<dbReference type="AlphaFoldDB" id="A0A6A4HB93"/>
<protein>
    <submittedName>
        <fullName evidence="4">Uncharacterized protein</fullName>
    </submittedName>
</protein>
<evidence type="ECO:0000256" key="1">
    <source>
        <dbReference type="ARBA" id="ARBA00022857"/>
    </source>
</evidence>
<accession>A0A6A4HB93</accession>
<feature type="region of interest" description="Disordered" evidence="3">
    <location>
        <begin position="1"/>
        <end position="27"/>
    </location>
</feature>
<dbReference type="OrthoDB" id="5283654at2759"/>
<dbReference type="InterPro" id="IPR051609">
    <property type="entry name" value="NmrA/Isoflavone_reductase-like"/>
</dbReference>
<evidence type="ECO:0000313" key="4">
    <source>
        <dbReference type="EMBL" id="KAE9394554.1"/>
    </source>
</evidence>
<dbReference type="SUPFAM" id="SSF51735">
    <property type="entry name" value="NAD(P)-binding Rossmann-fold domains"/>
    <property type="match status" value="1"/>
</dbReference>